<keyword evidence="2" id="KW-0732">Signal</keyword>
<protein>
    <submittedName>
        <fullName evidence="3">PvLEA1 protein</fullName>
    </submittedName>
</protein>
<evidence type="ECO:0000256" key="2">
    <source>
        <dbReference type="SAM" id="SignalP"/>
    </source>
</evidence>
<dbReference type="PANTHER" id="PTHR47372:SF11">
    <property type="entry name" value="RE19971P"/>
    <property type="match status" value="1"/>
</dbReference>
<dbReference type="Proteomes" id="UP000439903">
    <property type="component" value="Unassembled WGS sequence"/>
</dbReference>
<reference evidence="3 4" key="1">
    <citation type="journal article" date="2019" name="Environ. Microbiol.">
        <title>At the nexus of three kingdoms: the genome of the mycorrhizal fungus Gigaspora margarita provides insights into plant, endobacterial and fungal interactions.</title>
        <authorList>
            <person name="Venice F."/>
            <person name="Ghignone S."/>
            <person name="Salvioli di Fossalunga A."/>
            <person name="Amselem J."/>
            <person name="Novero M."/>
            <person name="Xianan X."/>
            <person name="Sedzielewska Toro K."/>
            <person name="Morin E."/>
            <person name="Lipzen A."/>
            <person name="Grigoriev I.V."/>
            <person name="Henrissat B."/>
            <person name="Martin F.M."/>
            <person name="Bonfante P."/>
        </authorList>
    </citation>
    <scope>NUCLEOTIDE SEQUENCE [LARGE SCALE GENOMIC DNA]</scope>
    <source>
        <strain evidence="3 4">BEG34</strain>
    </source>
</reference>
<comment type="caution">
    <text evidence="3">The sequence shown here is derived from an EMBL/GenBank/DDBJ whole genome shotgun (WGS) entry which is preliminary data.</text>
</comment>
<dbReference type="EMBL" id="WTPW01000272">
    <property type="protein sequence ID" value="KAF0527910.1"/>
    <property type="molecule type" value="Genomic_DNA"/>
</dbReference>
<accession>A0A8H4EP70</accession>
<dbReference type="PANTHER" id="PTHR47372">
    <property type="entry name" value="DAUER UP-REGULATED-RELATED"/>
    <property type="match status" value="1"/>
</dbReference>
<evidence type="ECO:0000313" key="4">
    <source>
        <dbReference type="Proteomes" id="UP000439903"/>
    </source>
</evidence>
<sequence>MLIKRGIFFLSLLLICFVSHALFGGSKSYDRNDPTTWSTHELKEWLSEHRVIYRGIPEKKDLVCLVNNHKDKVTKTTKESVQDFVNYYIDSLQDADYEVRELSQEKYNEYSQSVASQIESLRQKTHLTEEQVNSVFDQISARLKNTKAATNENLSKALNQIKDSYAQAKERRDAITHDASSRIEKDLATGKEISQDTVDWFKEEINKLGESGAFAKARLGTQTSLILHDIQERLTQNKIATADQVNTIYDKLSAAVEDSYRSINGTLERIRKELYDSVGAPAEYVVEEIRNQLSTVNDYRLLTQEKVQSILDNIGQKLQDGKSLTVEQLVYIKDVIKRGFGTVKFYYSSATGQLKQNAYDSKEISEEQLNQIIKGVQEKIQDLRKKGAQKLSPHQVESDISLHQLNPEQARILADVIKEKFGNLKNVQDLTEEKVSSFLTTLKVKLAETGEYLSGSYDTVKQNVYETKENKEEQLNQIIKSVQQKIQDLREKGAQKLYPHQVESDISLHQLNPEQARILANVVKENFGNLKNVQDLTEDKVSSFLTTLKVKLAETGEYLSESYDTAKDTVKDKVSSGYDSASENYDNVKDTVKDKVSSGYDTVHEGYQAAKNKAAEGYEKSSEKLNEGYQVAQNKASEGYEKASEKLGFDKMKEQLKHEKDEL</sequence>
<organism evidence="3 4">
    <name type="scientific">Gigaspora margarita</name>
    <dbReference type="NCBI Taxonomy" id="4874"/>
    <lineage>
        <taxon>Eukaryota</taxon>
        <taxon>Fungi</taxon>
        <taxon>Fungi incertae sedis</taxon>
        <taxon>Mucoromycota</taxon>
        <taxon>Glomeromycotina</taxon>
        <taxon>Glomeromycetes</taxon>
        <taxon>Diversisporales</taxon>
        <taxon>Gigasporaceae</taxon>
        <taxon>Gigaspora</taxon>
    </lineage>
</organism>
<gene>
    <name evidence="3" type="ORF">F8M41_013367</name>
</gene>
<keyword evidence="4" id="KW-1185">Reference proteome</keyword>
<name>A0A8H4EP70_GIGMA</name>
<proteinExistence type="predicted"/>
<dbReference type="AlphaFoldDB" id="A0A8H4EP70"/>
<feature type="signal peptide" evidence="2">
    <location>
        <begin position="1"/>
        <end position="28"/>
    </location>
</feature>
<evidence type="ECO:0000256" key="1">
    <source>
        <dbReference type="SAM" id="Coils"/>
    </source>
</evidence>
<keyword evidence="1" id="KW-0175">Coiled coil</keyword>
<dbReference type="Gene3D" id="6.10.140.1430">
    <property type="match status" value="1"/>
</dbReference>
<feature type="chain" id="PRO_5034836361" evidence="2">
    <location>
        <begin position="29"/>
        <end position="663"/>
    </location>
</feature>
<feature type="coiled-coil region" evidence="1">
    <location>
        <begin position="140"/>
        <end position="178"/>
    </location>
</feature>
<feature type="coiled-coil region" evidence="1">
    <location>
        <begin position="465"/>
        <end position="492"/>
    </location>
</feature>
<dbReference type="OrthoDB" id="2527403at2759"/>
<evidence type="ECO:0000313" key="3">
    <source>
        <dbReference type="EMBL" id="KAF0527910.1"/>
    </source>
</evidence>